<accession>A0A699K600</accession>
<dbReference type="InterPro" id="IPR013103">
    <property type="entry name" value="RVT_2"/>
</dbReference>
<reference evidence="2" key="1">
    <citation type="journal article" date="2019" name="Sci. Rep.">
        <title>Draft genome of Tanacetum cinerariifolium, the natural source of mosquito coil.</title>
        <authorList>
            <person name="Yamashiro T."/>
            <person name="Shiraishi A."/>
            <person name="Satake H."/>
            <person name="Nakayama K."/>
        </authorList>
    </citation>
    <scope>NUCLEOTIDE SEQUENCE</scope>
</reference>
<feature type="domain" description="Reverse transcriptase Ty1/copia-type" evidence="1">
    <location>
        <begin position="2"/>
        <end position="60"/>
    </location>
</feature>
<evidence type="ECO:0000259" key="1">
    <source>
        <dbReference type="Pfam" id="PF07727"/>
    </source>
</evidence>
<feature type="non-terminal residue" evidence="2">
    <location>
        <position position="1"/>
    </location>
</feature>
<protein>
    <submittedName>
        <fullName evidence="2">Retrovirus-related Pol polyprotein from transposon TNT 1-94</fullName>
    </submittedName>
</protein>
<dbReference type="Pfam" id="PF07727">
    <property type="entry name" value="RVT_2"/>
    <property type="match status" value="1"/>
</dbReference>
<dbReference type="AlphaFoldDB" id="A0A699K600"/>
<evidence type="ECO:0000313" key="2">
    <source>
        <dbReference type="EMBL" id="GFA70885.1"/>
    </source>
</evidence>
<proteinExistence type="predicted"/>
<gene>
    <name evidence="2" type="ORF">Tci_642857</name>
</gene>
<dbReference type="EMBL" id="BKCJ010472964">
    <property type="protein sequence ID" value="GFA70885.1"/>
    <property type="molecule type" value="Genomic_DNA"/>
</dbReference>
<organism evidence="2">
    <name type="scientific">Tanacetum cinerariifolium</name>
    <name type="common">Dalmatian daisy</name>
    <name type="synonym">Chrysanthemum cinerariifolium</name>
    <dbReference type="NCBI Taxonomy" id="118510"/>
    <lineage>
        <taxon>Eukaryota</taxon>
        <taxon>Viridiplantae</taxon>
        <taxon>Streptophyta</taxon>
        <taxon>Embryophyta</taxon>
        <taxon>Tracheophyta</taxon>
        <taxon>Spermatophyta</taxon>
        <taxon>Magnoliopsida</taxon>
        <taxon>eudicotyledons</taxon>
        <taxon>Gunneridae</taxon>
        <taxon>Pentapetalae</taxon>
        <taxon>asterids</taxon>
        <taxon>campanulids</taxon>
        <taxon>Asterales</taxon>
        <taxon>Asteraceae</taxon>
        <taxon>Asteroideae</taxon>
        <taxon>Anthemideae</taxon>
        <taxon>Anthemidinae</taxon>
        <taxon>Tanacetum</taxon>
    </lineage>
</organism>
<comment type="caution">
    <text evidence="2">The sequence shown here is derived from an EMBL/GenBank/DDBJ whole genome shotgun (WGS) entry which is preliminary data.</text>
</comment>
<sequence>IEAIRIFIADANTKNMTIYQMDVKTAFLNGELREVVYFSQPEGFVDPDKPRHMYRLKKHVQMQTTQGVLEVHNSWEINLLVGHPKNIFTKALPRERFNFLVEKLGMRSMSPDTLRSLAEEEDE</sequence>
<name>A0A699K600_TANCI</name>